<comment type="caution">
    <text evidence="8">The sequence shown here is derived from an EMBL/GenBank/DDBJ whole genome shotgun (WGS) entry which is preliminary data.</text>
</comment>
<keyword evidence="9" id="KW-1185">Reference proteome</keyword>
<gene>
    <name evidence="8" type="ORF">H7965_17025</name>
</gene>
<dbReference type="InterPro" id="IPR050281">
    <property type="entry name" value="Flavin_monoamine_oxidase"/>
</dbReference>
<dbReference type="InterPro" id="IPR036188">
    <property type="entry name" value="FAD/NAD-bd_sf"/>
</dbReference>
<comment type="catalytic activity">
    <reaction evidence="6">
        <text>L-tryptophan + O2 = indole-3-acetamide + CO2 + H2O</text>
        <dbReference type="Rhea" id="RHEA:16165"/>
        <dbReference type="ChEBI" id="CHEBI:15377"/>
        <dbReference type="ChEBI" id="CHEBI:15379"/>
        <dbReference type="ChEBI" id="CHEBI:16031"/>
        <dbReference type="ChEBI" id="CHEBI:16526"/>
        <dbReference type="ChEBI" id="CHEBI:57912"/>
        <dbReference type="EC" id="1.13.12.3"/>
    </reaction>
</comment>
<evidence type="ECO:0000256" key="6">
    <source>
        <dbReference type="ARBA" id="ARBA00047321"/>
    </source>
</evidence>
<evidence type="ECO:0000256" key="4">
    <source>
        <dbReference type="ARBA" id="ARBA00017871"/>
    </source>
</evidence>
<protein>
    <recommendedName>
        <fullName evidence="4">Tryptophan 2-monooxygenase</fullName>
        <ecNumber evidence="3">1.13.12.3</ecNumber>
    </recommendedName>
</protein>
<comment type="similarity">
    <text evidence="2">Belongs to the tryptophan 2-monooxygenase family.</text>
</comment>
<evidence type="ECO:0000259" key="7">
    <source>
        <dbReference type="Pfam" id="PF01593"/>
    </source>
</evidence>
<dbReference type="PANTHER" id="PTHR10742">
    <property type="entry name" value="FLAVIN MONOAMINE OXIDASE"/>
    <property type="match status" value="1"/>
</dbReference>
<evidence type="ECO:0000256" key="3">
    <source>
        <dbReference type="ARBA" id="ARBA00012535"/>
    </source>
</evidence>
<dbReference type="EC" id="1.13.12.3" evidence="3"/>
<reference evidence="8" key="1">
    <citation type="submission" date="2020-08" db="EMBL/GenBank/DDBJ databases">
        <authorList>
            <person name="Hu Y."/>
            <person name="Nguyen S.V."/>
            <person name="Li F."/>
            <person name="Fanning S."/>
        </authorList>
    </citation>
    <scope>NUCLEOTIDE SEQUENCE</scope>
    <source>
        <strain evidence="8">SYSU D8009</strain>
    </source>
</reference>
<proteinExistence type="inferred from homology"/>
<organism evidence="8 9">
    <name type="scientific">Siccirubricoccus deserti</name>
    <dbReference type="NCBI Taxonomy" id="2013562"/>
    <lineage>
        <taxon>Bacteria</taxon>
        <taxon>Pseudomonadati</taxon>
        <taxon>Pseudomonadota</taxon>
        <taxon>Alphaproteobacteria</taxon>
        <taxon>Acetobacterales</taxon>
        <taxon>Roseomonadaceae</taxon>
        <taxon>Siccirubricoccus</taxon>
    </lineage>
</organism>
<evidence type="ECO:0000313" key="8">
    <source>
        <dbReference type="EMBL" id="MBC4017020.1"/>
    </source>
</evidence>
<dbReference type="Proteomes" id="UP000600101">
    <property type="component" value="Unassembled WGS sequence"/>
</dbReference>
<dbReference type="SUPFAM" id="SSF54373">
    <property type="entry name" value="FAD-linked reductases, C-terminal domain"/>
    <property type="match status" value="1"/>
</dbReference>
<dbReference type="GO" id="GO:0009851">
    <property type="term" value="P:auxin biosynthetic process"/>
    <property type="evidence" value="ECO:0007669"/>
    <property type="project" value="UniProtKB-KW"/>
</dbReference>
<evidence type="ECO:0000313" key="9">
    <source>
        <dbReference type="Proteomes" id="UP000600101"/>
    </source>
</evidence>
<dbReference type="GO" id="GO:0050361">
    <property type="term" value="F:tryptophan 2-monooxygenase activity"/>
    <property type="evidence" value="ECO:0007669"/>
    <property type="project" value="UniProtKB-EC"/>
</dbReference>
<dbReference type="InterPro" id="IPR002937">
    <property type="entry name" value="Amino_oxidase"/>
</dbReference>
<dbReference type="EMBL" id="JACOMF010000021">
    <property type="protein sequence ID" value="MBC4017020.1"/>
    <property type="molecule type" value="Genomic_DNA"/>
</dbReference>
<keyword evidence="5" id="KW-0073">Auxin biosynthesis</keyword>
<accession>A0A9X0UIE2</accession>
<dbReference type="PANTHER" id="PTHR10742:SF410">
    <property type="entry name" value="LYSINE-SPECIFIC HISTONE DEMETHYLASE 2"/>
    <property type="match status" value="1"/>
</dbReference>
<feature type="domain" description="Amine oxidase" evidence="7">
    <location>
        <begin position="35"/>
        <end position="433"/>
    </location>
</feature>
<dbReference type="Pfam" id="PF01593">
    <property type="entry name" value="Amino_oxidase"/>
    <property type="match status" value="1"/>
</dbReference>
<evidence type="ECO:0000256" key="1">
    <source>
        <dbReference type="ARBA" id="ARBA00004814"/>
    </source>
</evidence>
<evidence type="ECO:0000256" key="2">
    <source>
        <dbReference type="ARBA" id="ARBA00005833"/>
    </source>
</evidence>
<sequence length="439" mass="45568">MPDGRNGDSRAGLNRSRLASSALDADVLVVGAGAAGIAAARRLRELGRSCLVLEAGARVGGRAWTDAAGLDLGASWLHVAEHNPLTPLARTLGFTLHDDGRRQRDLLLAHGGRLATPEERAAYDAACEAWEAAAATHAAMGGPDIPLAEAVPRGGPWDATVTHWFGAIINGIEATRSSLQDYAATLLEGQNLQLREGIGTLLARLAEGLPLRLATPALRIIDGQVVETPAGPLQARAVIVTVSTGVLADAPAGGGLRFDPPLPAEVRAAIAGLPLAPVMKVALRVVGEERFGLRPFARLSRMVEGAEDRPISWMLWPFGRPWAVGYLGGRLAESMPDAGTAEAAARAELARYFGAETVARSFPEAATVAHWAADPLFRGGYSYARVGAAGARAVLAGAALAEGRLRFAGEACHSRYAGTVGGAWDSGVRAAEATHAALG</sequence>
<dbReference type="SUPFAM" id="SSF51905">
    <property type="entry name" value="FAD/NAD(P)-binding domain"/>
    <property type="match status" value="1"/>
</dbReference>
<evidence type="ECO:0000256" key="5">
    <source>
        <dbReference type="ARBA" id="ARBA00023070"/>
    </source>
</evidence>
<dbReference type="Gene3D" id="3.50.50.60">
    <property type="entry name" value="FAD/NAD(P)-binding domain"/>
    <property type="match status" value="1"/>
</dbReference>
<dbReference type="PRINTS" id="PR00420">
    <property type="entry name" value="RNGMNOXGNASE"/>
</dbReference>
<comment type="pathway">
    <text evidence="1">Plant hormone metabolism; auxin biosynthesis.</text>
</comment>
<dbReference type="AlphaFoldDB" id="A0A9X0UIE2"/>
<dbReference type="RefSeq" id="WP_186771784.1">
    <property type="nucleotide sequence ID" value="NZ_JACOMF010000021.1"/>
</dbReference>
<name>A0A9X0UIE2_9PROT</name>